<dbReference type="PANTHER" id="PTHR10073:SF12">
    <property type="entry name" value="DNA MISMATCH REPAIR PROTEIN MLH1"/>
    <property type="match status" value="1"/>
</dbReference>
<dbReference type="Pfam" id="PF01119">
    <property type="entry name" value="DNA_mis_repair"/>
    <property type="match status" value="1"/>
</dbReference>
<dbReference type="GO" id="GO:0006298">
    <property type="term" value="P:mismatch repair"/>
    <property type="evidence" value="ECO:0007669"/>
    <property type="project" value="UniProtKB-UniRule"/>
</dbReference>
<dbReference type="Gene3D" id="3.30.1540.20">
    <property type="entry name" value="MutL, C-terminal domain, dimerisation subdomain"/>
    <property type="match status" value="1"/>
</dbReference>
<reference evidence="10 11" key="1">
    <citation type="submission" date="2020-04" db="EMBL/GenBank/DDBJ databases">
        <title>Flammeovirga sp. SR4, a novel species isolated from seawater.</title>
        <authorList>
            <person name="Wang X."/>
        </authorList>
    </citation>
    <scope>NUCLEOTIDE SEQUENCE [LARGE SCALE GENOMIC DNA]</scope>
    <source>
        <strain evidence="10 11">SR4</strain>
    </source>
</reference>
<dbReference type="InterPro" id="IPR013507">
    <property type="entry name" value="DNA_mismatch_S5_2-like"/>
</dbReference>
<evidence type="ECO:0000256" key="5">
    <source>
        <dbReference type="HAMAP-Rule" id="MF_00149"/>
    </source>
</evidence>
<feature type="compositionally biased region" description="Polar residues" evidence="7">
    <location>
        <begin position="444"/>
        <end position="455"/>
    </location>
</feature>
<dbReference type="Gene3D" id="3.30.230.10">
    <property type="match status" value="1"/>
</dbReference>
<dbReference type="GO" id="GO:0005524">
    <property type="term" value="F:ATP binding"/>
    <property type="evidence" value="ECO:0007669"/>
    <property type="project" value="InterPro"/>
</dbReference>
<keyword evidence="10" id="KW-0378">Hydrolase</keyword>
<dbReference type="InterPro" id="IPR020667">
    <property type="entry name" value="DNA_mismatch_repair_MutL"/>
</dbReference>
<dbReference type="Proteomes" id="UP000585050">
    <property type="component" value="Unassembled WGS sequence"/>
</dbReference>
<dbReference type="CDD" id="cd00782">
    <property type="entry name" value="MutL_Trans"/>
    <property type="match status" value="1"/>
</dbReference>
<keyword evidence="10" id="KW-0255">Endonuclease</keyword>
<dbReference type="SUPFAM" id="SSF54211">
    <property type="entry name" value="Ribosomal protein S5 domain 2-like"/>
    <property type="match status" value="1"/>
</dbReference>
<dbReference type="InterPro" id="IPR036890">
    <property type="entry name" value="HATPase_C_sf"/>
</dbReference>
<dbReference type="FunFam" id="3.30.565.10:FF:000003">
    <property type="entry name" value="DNA mismatch repair endonuclease MutL"/>
    <property type="match status" value="1"/>
</dbReference>
<feature type="region of interest" description="Disordered" evidence="7">
    <location>
        <begin position="425"/>
        <end position="466"/>
    </location>
</feature>
<organism evidence="10 11">
    <name type="scientific">Flammeovirga agarivorans</name>
    <dbReference type="NCBI Taxonomy" id="2726742"/>
    <lineage>
        <taxon>Bacteria</taxon>
        <taxon>Pseudomonadati</taxon>
        <taxon>Bacteroidota</taxon>
        <taxon>Cytophagia</taxon>
        <taxon>Cytophagales</taxon>
        <taxon>Flammeovirgaceae</taxon>
        <taxon>Flammeovirga</taxon>
    </lineage>
</organism>
<dbReference type="InterPro" id="IPR002099">
    <property type="entry name" value="MutL/Mlh/PMS"/>
</dbReference>
<keyword evidence="3 5" id="KW-0227">DNA damage</keyword>
<dbReference type="SUPFAM" id="SSF55874">
    <property type="entry name" value="ATPase domain of HSP90 chaperone/DNA topoisomerase II/histidine kinase"/>
    <property type="match status" value="1"/>
</dbReference>
<evidence type="ECO:0000313" key="11">
    <source>
        <dbReference type="Proteomes" id="UP000585050"/>
    </source>
</evidence>
<dbReference type="PANTHER" id="PTHR10073">
    <property type="entry name" value="DNA MISMATCH REPAIR PROTEIN MLH, PMS, MUTL"/>
    <property type="match status" value="1"/>
</dbReference>
<dbReference type="RefSeq" id="WP_168883486.1">
    <property type="nucleotide sequence ID" value="NZ_JABAIL010000005.1"/>
</dbReference>
<dbReference type="Pfam" id="PF13589">
    <property type="entry name" value="HATPase_c_3"/>
    <property type="match status" value="1"/>
</dbReference>
<keyword evidence="4 5" id="KW-0234">DNA repair</keyword>
<keyword evidence="6" id="KW-0175">Coiled coil</keyword>
<dbReference type="InterPro" id="IPR014790">
    <property type="entry name" value="MutL_C"/>
</dbReference>
<evidence type="ECO:0000256" key="7">
    <source>
        <dbReference type="SAM" id="MobiDB-lite"/>
    </source>
</evidence>
<evidence type="ECO:0000256" key="2">
    <source>
        <dbReference type="ARBA" id="ARBA00021975"/>
    </source>
</evidence>
<dbReference type="GO" id="GO:0140664">
    <property type="term" value="F:ATP-dependent DNA damage sensor activity"/>
    <property type="evidence" value="ECO:0007669"/>
    <property type="project" value="InterPro"/>
</dbReference>
<dbReference type="AlphaFoldDB" id="A0A7X8XX56"/>
<comment type="caution">
    <text evidence="10">The sequence shown here is derived from an EMBL/GenBank/DDBJ whole genome shotgun (WGS) entry which is preliminary data.</text>
</comment>
<dbReference type="GO" id="GO:0030983">
    <property type="term" value="F:mismatched DNA binding"/>
    <property type="evidence" value="ECO:0007669"/>
    <property type="project" value="InterPro"/>
</dbReference>
<feature type="domain" description="MutL C-terminal dimerisation" evidence="8">
    <location>
        <begin position="490"/>
        <end position="632"/>
    </location>
</feature>
<dbReference type="InterPro" id="IPR020568">
    <property type="entry name" value="Ribosomal_Su5_D2-typ_SF"/>
</dbReference>
<dbReference type="GO" id="GO:0016887">
    <property type="term" value="F:ATP hydrolysis activity"/>
    <property type="evidence" value="ECO:0007669"/>
    <property type="project" value="InterPro"/>
</dbReference>
<dbReference type="Pfam" id="PF08676">
    <property type="entry name" value="MutL_C"/>
    <property type="match status" value="1"/>
</dbReference>
<evidence type="ECO:0000256" key="3">
    <source>
        <dbReference type="ARBA" id="ARBA00022763"/>
    </source>
</evidence>
<evidence type="ECO:0000256" key="4">
    <source>
        <dbReference type="ARBA" id="ARBA00023204"/>
    </source>
</evidence>
<name>A0A7X8XX56_9BACT</name>
<evidence type="ECO:0000256" key="1">
    <source>
        <dbReference type="ARBA" id="ARBA00006082"/>
    </source>
</evidence>
<keyword evidence="11" id="KW-1185">Reference proteome</keyword>
<dbReference type="CDD" id="cd16926">
    <property type="entry name" value="HATPase_MutL-MLH-PMS-like"/>
    <property type="match status" value="1"/>
</dbReference>
<dbReference type="InterPro" id="IPR037198">
    <property type="entry name" value="MutL_C_sf"/>
</dbReference>
<evidence type="ECO:0000259" key="9">
    <source>
        <dbReference type="SMART" id="SM01340"/>
    </source>
</evidence>
<dbReference type="PROSITE" id="PS00058">
    <property type="entry name" value="DNA_MISMATCH_REPAIR_1"/>
    <property type="match status" value="1"/>
</dbReference>
<evidence type="ECO:0000259" key="8">
    <source>
        <dbReference type="SMART" id="SM00853"/>
    </source>
</evidence>
<dbReference type="InterPro" id="IPR042121">
    <property type="entry name" value="MutL_C_regsub"/>
</dbReference>
<comment type="function">
    <text evidence="5">This protein is involved in the repair of mismatches in DNA. It is required for dam-dependent methyl-directed DNA mismatch repair. May act as a 'molecular matchmaker', a protein that promotes the formation of a stable complex between two or more DNA-binding proteins in an ATP-dependent manner without itself being part of a final effector complex.</text>
</comment>
<dbReference type="EMBL" id="JABAIL010000005">
    <property type="protein sequence ID" value="NLR92765.1"/>
    <property type="molecule type" value="Genomic_DNA"/>
</dbReference>
<evidence type="ECO:0000313" key="10">
    <source>
        <dbReference type="EMBL" id="NLR92765.1"/>
    </source>
</evidence>
<feature type="region of interest" description="Disordered" evidence="7">
    <location>
        <begin position="352"/>
        <end position="396"/>
    </location>
</feature>
<comment type="similarity">
    <text evidence="1 5">Belongs to the DNA mismatch repair MutL/HexB family.</text>
</comment>
<accession>A0A7X8XX56</accession>
<dbReference type="SMART" id="SM00853">
    <property type="entry name" value="MutL_C"/>
    <property type="match status" value="1"/>
</dbReference>
<dbReference type="InterPro" id="IPR042120">
    <property type="entry name" value="MutL_C_dimsub"/>
</dbReference>
<evidence type="ECO:0000256" key="6">
    <source>
        <dbReference type="SAM" id="Coils"/>
    </source>
</evidence>
<dbReference type="Gene3D" id="3.30.565.10">
    <property type="entry name" value="Histidine kinase-like ATPase, C-terminal domain"/>
    <property type="match status" value="1"/>
</dbReference>
<keyword evidence="10" id="KW-0540">Nuclease</keyword>
<gene>
    <name evidence="5 10" type="primary">mutL</name>
    <name evidence="10" type="ORF">HGP29_16215</name>
</gene>
<feature type="domain" description="DNA mismatch repair protein S5" evidence="9">
    <location>
        <begin position="209"/>
        <end position="327"/>
    </location>
</feature>
<sequence length="675" mass="75155">MQDVIRLLPESLANQIAAGEVVQRPASVVKELVENAIDAGSDSIVLKVKDAGKTLIQVIDNGCGMSETDVRMSFERHATSKIHTTSDLFNINTFGFRGEALASIAAVAQVIVKTRREEDELGTLVDIEGSEVKNQEPTQTPKGTSFSVKNLFFNVPARRKFLKSNPVELKHIIDEFQRVALANPEISMTMISDDKELYNLRGGNIAKRIVSMFGKSYQEQLYPCHEDLDVIKVKGYIGKPENAKKTRGEQFFFVNGRYIKHSALNHAIMTAYDSILPENTFPFYLLFIECDPADVDVNVHPTKTEVKFADERTTYAIVSAAVKQALASYGITPSIDFGIDVNFAKDGTPTSGITSKGSMIPPMESDLTSNIPDLPSTNSDNNFTSESNNVSSGSNGVDDFAINVSFDQRDNTSSDDYVKVSSRLNSWNQPSDDMPDFTPWSPIEETSSANNFSSEETPEEPITYSSRANDLEQSDNVQKEVDRFPSDNVIPIQLHHKYIMYQVKSGVMLMDQEAAHERILYEKFLSQMENSSGVSQQLLFPKKVVLNLSDFAIFTEYSQEIAALGFGFELEGNDTVVIKGIPTLIQGNDEQEIIEELIEQLKHNKEELRISANENIARSLAKRACIKSGQPLELQEMKSMIEQLFSCTSPNYTPEGKKTVVLMDTAQIEGLFNLR</sequence>
<dbReference type="NCBIfam" id="TIGR00585">
    <property type="entry name" value="mutl"/>
    <property type="match status" value="1"/>
</dbReference>
<dbReference type="GO" id="GO:0032300">
    <property type="term" value="C:mismatch repair complex"/>
    <property type="evidence" value="ECO:0007669"/>
    <property type="project" value="InterPro"/>
</dbReference>
<protein>
    <recommendedName>
        <fullName evidence="2 5">DNA mismatch repair protein MutL</fullName>
    </recommendedName>
</protein>
<dbReference type="InterPro" id="IPR014762">
    <property type="entry name" value="DNA_mismatch_repair_CS"/>
</dbReference>
<feature type="compositionally biased region" description="Polar residues" evidence="7">
    <location>
        <begin position="366"/>
        <end position="386"/>
    </location>
</feature>
<dbReference type="GO" id="GO:0004519">
    <property type="term" value="F:endonuclease activity"/>
    <property type="evidence" value="ECO:0007669"/>
    <property type="project" value="UniProtKB-KW"/>
</dbReference>
<feature type="coiled-coil region" evidence="6">
    <location>
        <begin position="591"/>
        <end position="618"/>
    </location>
</feature>
<feature type="compositionally biased region" description="Low complexity" evidence="7">
    <location>
        <begin position="387"/>
        <end position="396"/>
    </location>
</feature>
<dbReference type="Gene3D" id="3.30.1370.100">
    <property type="entry name" value="MutL, C-terminal domain, regulatory subdomain"/>
    <property type="match status" value="1"/>
</dbReference>
<dbReference type="InterPro" id="IPR014721">
    <property type="entry name" value="Ribsml_uS5_D2-typ_fold_subgr"/>
</dbReference>
<dbReference type="SUPFAM" id="SSF118116">
    <property type="entry name" value="DNA mismatch repair protein MutL"/>
    <property type="match status" value="1"/>
</dbReference>
<dbReference type="HAMAP" id="MF_00149">
    <property type="entry name" value="DNA_mis_repair"/>
    <property type="match status" value="1"/>
</dbReference>
<proteinExistence type="inferred from homology"/>
<dbReference type="SMART" id="SM01340">
    <property type="entry name" value="DNA_mis_repair"/>
    <property type="match status" value="1"/>
</dbReference>
<dbReference type="InterPro" id="IPR038973">
    <property type="entry name" value="MutL/Mlh/Pms-like"/>
</dbReference>